<dbReference type="RefSeq" id="WP_096699193.1">
    <property type="nucleotide sequence ID" value="NZ_CP023483.1"/>
</dbReference>
<accession>A0A291BUZ6</accession>
<protein>
    <submittedName>
        <fullName evidence="1">Uncharacterized protein</fullName>
    </submittedName>
</protein>
<organism evidence="1 2">
    <name type="scientific">Brochothrix thermosphacta</name>
    <name type="common">Microbacterium thermosphactum</name>
    <dbReference type="NCBI Taxonomy" id="2756"/>
    <lineage>
        <taxon>Bacteria</taxon>
        <taxon>Bacillati</taxon>
        <taxon>Bacillota</taxon>
        <taxon>Bacilli</taxon>
        <taxon>Bacillales</taxon>
        <taxon>Listeriaceae</taxon>
        <taxon>Brochothrix</taxon>
    </lineage>
</organism>
<name>A0A291BUZ6_BROTH</name>
<reference evidence="1 2" key="1">
    <citation type="submission" date="2017-09" db="EMBL/GenBank/DDBJ databases">
        <title>Complete Genome Sequences of Two Strains of the Meat Spoilage Bacterium Brochothrix thermosphacta Isolated from Ground Chicken.</title>
        <authorList>
            <person name="Paoli G.C."/>
            <person name="Wijey C."/>
            <person name="Chen C.-Y."/>
            <person name="Nguyen L."/>
            <person name="Yan X."/>
            <person name="Irwin P.L."/>
        </authorList>
    </citation>
    <scope>NUCLEOTIDE SEQUENCE [LARGE SCALE GENOMIC DNA]</scope>
    <source>
        <strain evidence="1 2">BI</strain>
    </source>
</reference>
<sequence>MRLATLRLELINILKHWDMNVYAYRVPENYELASNLPSLKLTTVSTQATKFASDSLQSTVQKFQIQMYLSVEQEDIEAMIDELVEKLEMKNIFYSFSMEMLHENIENILVVTLHFTHQSYKKIKIEKDDL</sequence>
<evidence type="ECO:0000313" key="1">
    <source>
        <dbReference type="EMBL" id="ATF25047.1"/>
    </source>
</evidence>
<dbReference type="AlphaFoldDB" id="A0A291BUZ6"/>
<proteinExistence type="predicted"/>
<dbReference type="EMBL" id="CP023483">
    <property type="protein sequence ID" value="ATF25047.1"/>
    <property type="molecule type" value="Genomic_DNA"/>
</dbReference>
<evidence type="ECO:0000313" key="2">
    <source>
        <dbReference type="Proteomes" id="UP000243591"/>
    </source>
</evidence>
<keyword evidence="2" id="KW-1185">Reference proteome</keyword>
<dbReference type="Proteomes" id="UP000243591">
    <property type="component" value="Chromosome"/>
</dbReference>
<dbReference type="KEGG" id="bths:CNY62_00890"/>
<gene>
    <name evidence="1" type="ORF">CNY62_00890</name>
</gene>